<reference evidence="3 4" key="1">
    <citation type="submission" date="2019-03" db="EMBL/GenBank/DDBJ databases">
        <title>Genomic Encyclopedia of Type Strains, Phase IV (KMG-IV): sequencing the most valuable type-strain genomes for metagenomic binning, comparative biology and taxonomic classification.</title>
        <authorList>
            <person name="Goeker M."/>
        </authorList>
    </citation>
    <scope>NUCLEOTIDE SEQUENCE [LARGE SCALE GENOMIC DNA]</scope>
    <source>
        <strain evidence="3 4">DSM 26752</strain>
    </source>
</reference>
<evidence type="ECO:0000259" key="2">
    <source>
        <dbReference type="Pfam" id="PF13649"/>
    </source>
</evidence>
<sequence>MLDDKGFDLWADGYEKSVQLNEEDNEYPFVGYKDVLGTIYNIVHRKEKAKILDIGFGTGVLTKKLYDDGYKIYGIDFSQRMIEIAKEKMPLAKLFQYDFFKGLPKELESIQFDYIISTYAMHHLEDEDKIKLINKLEEYISRDGRIIIGDVAFQTRELLEQCKAKYENYWDDEEIYFVFNELKEFFPKEDISFTTISHCAGIIQLRKLS</sequence>
<dbReference type="InterPro" id="IPR041698">
    <property type="entry name" value="Methyltransf_25"/>
</dbReference>
<feature type="domain" description="Methyltransferase" evidence="2">
    <location>
        <begin position="51"/>
        <end position="144"/>
    </location>
</feature>
<dbReference type="Pfam" id="PF13649">
    <property type="entry name" value="Methyltransf_25"/>
    <property type="match status" value="1"/>
</dbReference>
<name>A0A4R3KQI5_9FIRM</name>
<evidence type="ECO:0000313" key="3">
    <source>
        <dbReference type="EMBL" id="TCS87087.1"/>
    </source>
</evidence>
<dbReference type="Gene3D" id="3.40.50.150">
    <property type="entry name" value="Vaccinia Virus protein VP39"/>
    <property type="match status" value="1"/>
</dbReference>
<accession>A0A4R3KQI5</accession>
<dbReference type="OrthoDB" id="122388at2"/>
<protein>
    <submittedName>
        <fullName evidence="3">Putative AdoMet-dependent methyltransferase</fullName>
    </submittedName>
</protein>
<dbReference type="CDD" id="cd02440">
    <property type="entry name" value="AdoMet_MTases"/>
    <property type="match status" value="1"/>
</dbReference>
<comment type="caution">
    <text evidence="3">The sequence shown here is derived from an EMBL/GenBank/DDBJ whole genome shotgun (WGS) entry which is preliminary data.</text>
</comment>
<dbReference type="InterPro" id="IPR029063">
    <property type="entry name" value="SAM-dependent_MTases_sf"/>
</dbReference>
<evidence type="ECO:0000256" key="1">
    <source>
        <dbReference type="ARBA" id="ARBA00022679"/>
    </source>
</evidence>
<dbReference type="AlphaFoldDB" id="A0A4R3KQI5"/>
<proteinExistence type="predicted"/>
<dbReference type="GO" id="GO:0008168">
    <property type="term" value="F:methyltransferase activity"/>
    <property type="evidence" value="ECO:0007669"/>
    <property type="project" value="UniProtKB-KW"/>
</dbReference>
<organism evidence="3 4">
    <name type="scientific">Keratinibaculum paraultunense</name>
    <dbReference type="NCBI Taxonomy" id="1278232"/>
    <lineage>
        <taxon>Bacteria</taxon>
        <taxon>Bacillati</taxon>
        <taxon>Bacillota</taxon>
        <taxon>Tissierellia</taxon>
        <taxon>Tissierellales</taxon>
        <taxon>Tepidimicrobiaceae</taxon>
        <taxon>Keratinibaculum</taxon>
    </lineage>
</organism>
<dbReference type="RefSeq" id="WP_132029071.1">
    <property type="nucleotide sequence ID" value="NZ_CP068564.1"/>
</dbReference>
<evidence type="ECO:0000313" key="4">
    <source>
        <dbReference type="Proteomes" id="UP000294567"/>
    </source>
</evidence>
<dbReference type="PANTHER" id="PTHR43861">
    <property type="entry name" value="TRANS-ACONITATE 2-METHYLTRANSFERASE-RELATED"/>
    <property type="match status" value="1"/>
</dbReference>
<keyword evidence="4" id="KW-1185">Reference proteome</keyword>
<gene>
    <name evidence="3" type="ORF">EDD65_11245</name>
</gene>
<keyword evidence="3" id="KW-0489">Methyltransferase</keyword>
<dbReference type="SUPFAM" id="SSF53335">
    <property type="entry name" value="S-adenosyl-L-methionine-dependent methyltransferases"/>
    <property type="match status" value="1"/>
</dbReference>
<keyword evidence="1 3" id="KW-0808">Transferase</keyword>
<dbReference type="EMBL" id="SMAE01000012">
    <property type="protein sequence ID" value="TCS87087.1"/>
    <property type="molecule type" value="Genomic_DNA"/>
</dbReference>
<dbReference type="GO" id="GO:0032259">
    <property type="term" value="P:methylation"/>
    <property type="evidence" value="ECO:0007669"/>
    <property type="project" value="UniProtKB-KW"/>
</dbReference>
<dbReference type="Proteomes" id="UP000294567">
    <property type="component" value="Unassembled WGS sequence"/>
</dbReference>